<dbReference type="EMBL" id="FNTH01000001">
    <property type="protein sequence ID" value="SEC60232.1"/>
    <property type="molecule type" value="Genomic_DNA"/>
</dbReference>
<accession>A0A1H4TUS1</accession>
<dbReference type="InterPro" id="IPR001509">
    <property type="entry name" value="Epimerase_deHydtase"/>
</dbReference>
<proteinExistence type="inferred from homology"/>
<organism evidence="4 5">
    <name type="scientific">Bradyrhizobium erythrophlei</name>
    <dbReference type="NCBI Taxonomy" id="1437360"/>
    <lineage>
        <taxon>Bacteria</taxon>
        <taxon>Pseudomonadati</taxon>
        <taxon>Pseudomonadota</taxon>
        <taxon>Alphaproteobacteria</taxon>
        <taxon>Hyphomicrobiales</taxon>
        <taxon>Nitrobacteraceae</taxon>
        <taxon>Bradyrhizobium</taxon>
    </lineage>
</organism>
<protein>
    <submittedName>
        <fullName evidence="4">UDP-glucose 4-epimerase</fullName>
    </submittedName>
</protein>
<dbReference type="AlphaFoldDB" id="A0A1H4TUS1"/>
<evidence type="ECO:0000313" key="5">
    <source>
        <dbReference type="Proteomes" id="UP000198992"/>
    </source>
</evidence>
<dbReference type="OrthoDB" id="5295702at2"/>
<name>A0A1H4TUS1_9BRAD</name>
<dbReference type="RefSeq" id="WP_092115549.1">
    <property type="nucleotide sequence ID" value="NZ_FNTH01000001.1"/>
</dbReference>
<dbReference type="CDD" id="cd08946">
    <property type="entry name" value="SDR_e"/>
    <property type="match status" value="1"/>
</dbReference>
<sequence length="310" mass="32903">MIVWVTGANGFIGRHLAHALAGAGHAVHGVGHGALDATEARRLGLQSWINGEIDAANLNALATAHGLPTRVFHLAGGSSVGVSIERPFEDFSRTVASTARLLEWLRGSAPDCAVIAASSAAVYGADHFGPIAESAIVTPMSPYGQHKLMMEQLCASYARSFGLRCTVVRLFSVYGPNLRKQLLWDICSRLDAKEQVLTLGGTGNEIRDWTDVRDVARLLASVAETSSSQEAFRVINGGSGRGTSVADIAAGLIGRWGSNTVVRHSGVSRPGDPMSLLADAAMLRQIGFDWRIPLDQGLADYVAWFKGQAS</sequence>
<feature type="domain" description="NAD-dependent epimerase/dehydratase" evidence="3">
    <location>
        <begin position="4"/>
        <end position="236"/>
    </location>
</feature>
<dbReference type="Proteomes" id="UP000198992">
    <property type="component" value="Unassembled WGS sequence"/>
</dbReference>
<dbReference type="InterPro" id="IPR036291">
    <property type="entry name" value="NAD(P)-bd_dom_sf"/>
</dbReference>
<gene>
    <name evidence="4" type="ORF">SAMN05444164_2248</name>
</gene>
<dbReference type="Gene3D" id="3.40.50.720">
    <property type="entry name" value="NAD(P)-binding Rossmann-like Domain"/>
    <property type="match status" value="1"/>
</dbReference>
<dbReference type="Pfam" id="PF01370">
    <property type="entry name" value="Epimerase"/>
    <property type="match status" value="1"/>
</dbReference>
<evidence type="ECO:0000256" key="1">
    <source>
        <dbReference type="ARBA" id="ARBA00005125"/>
    </source>
</evidence>
<evidence type="ECO:0000259" key="3">
    <source>
        <dbReference type="Pfam" id="PF01370"/>
    </source>
</evidence>
<dbReference type="SUPFAM" id="SSF51735">
    <property type="entry name" value="NAD(P)-binding Rossmann-fold domains"/>
    <property type="match status" value="1"/>
</dbReference>
<evidence type="ECO:0000313" key="4">
    <source>
        <dbReference type="EMBL" id="SEC60232.1"/>
    </source>
</evidence>
<comment type="similarity">
    <text evidence="2">Belongs to the NAD(P)-dependent epimerase/dehydratase family.</text>
</comment>
<evidence type="ECO:0000256" key="2">
    <source>
        <dbReference type="ARBA" id="ARBA00007637"/>
    </source>
</evidence>
<comment type="pathway">
    <text evidence="1">Bacterial outer membrane biogenesis; LPS O-antigen biosynthesis.</text>
</comment>
<reference evidence="4 5" key="1">
    <citation type="submission" date="2016-10" db="EMBL/GenBank/DDBJ databases">
        <authorList>
            <person name="de Groot N.N."/>
        </authorList>
    </citation>
    <scope>NUCLEOTIDE SEQUENCE [LARGE SCALE GENOMIC DNA]</scope>
    <source>
        <strain evidence="4 5">MT12</strain>
    </source>
</reference>
<dbReference type="PANTHER" id="PTHR43000">
    <property type="entry name" value="DTDP-D-GLUCOSE 4,6-DEHYDRATASE-RELATED"/>
    <property type="match status" value="1"/>
</dbReference>